<dbReference type="OrthoDB" id="324626at2"/>
<dbReference type="Gene3D" id="1.10.10.60">
    <property type="entry name" value="Homeodomain-like"/>
    <property type="match status" value="2"/>
</dbReference>
<dbReference type="RefSeq" id="WP_103081301.1">
    <property type="nucleotide sequence ID" value="NZ_CP021850.1"/>
</dbReference>
<dbReference type="PROSITE" id="PS01124">
    <property type="entry name" value="HTH_ARAC_FAMILY_2"/>
    <property type="match status" value="1"/>
</dbReference>
<protein>
    <recommendedName>
        <fullName evidence="4">HTH araC/xylS-type domain-containing protein</fullName>
    </recommendedName>
</protein>
<gene>
    <name evidence="5" type="ORF">CDQ84_08460</name>
</gene>
<evidence type="ECO:0000256" key="1">
    <source>
        <dbReference type="ARBA" id="ARBA00023015"/>
    </source>
</evidence>
<proteinExistence type="predicted"/>
<dbReference type="Proteomes" id="UP000236151">
    <property type="component" value="Unassembled WGS sequence"/>
</dbReference>
<evidence type="ECO:0000313" key="6">
    <source>
        <dbReference type="Proteomes" id="UP000236151"/>
    </source>
</evidence>
<feature type="domain" description="HTH araC/xylS-type" evidence="4">
    <location>
        <begin position="191"/>
        <end position="289"/>
    </location>
</feature>
<dbReference type="PROSITE" id="PS00041">
    <property type="entry name" value="HTH_ARAC_FAMILY_1"/>
    <property type="match status" value="1"/>
</dbReference>
<dbReference type="GO" id="GO:0043565">
    <property type="term" value="F:sequence-specific DNA binding"/>
    <property type="evidence" value="ECO:0007669"/>
    <property type="project" value="InterPro"/>
</dbReference>
<dbReference type="SMART" id="SM00342">
    <property type="entry name" value="HTH_ARAC"/>
    <property type="match status" value="1"/>
</dbReference>
<dbReference type="KEGG" id="cthd:CDO33_14755"/>
<keyword evidence="2" id="KW-0238">DNA-binding</keyword>
<dbReference type="PANTHER" id="PTHR43280:SF2">
    <property type="entry name" value="HTH-TYPE TRANSCRIPTIONAL REGULATOR EXSA"/>
    <property type="match status" value="1"/>
</dbReference>
<evidence type="ECO:0000313" key="5">
    <source>
        <dbReference type="EMBL" id="PNT99486.1"/>
    </source>
</evidence>
<comment type="caution">
    <text evidence="5">The sequence shown here is derived from an EMBL/GenBank/DDBJ whole genome shotgun (WGS) entry which is preliminary data.</text>
</comment>
<keyword evidence="6" id="KW-1185">Reference proteome</keyword>
<dbReference type="AlphaFoldDB" id="A0A2K2F4X6"/>
<dbReference type="InterPro" id="IPR018062">
    <property type="entry name" value="HTH_AraC-typ_CS"/>
</dbReference>
<dbReference type="PANTHER" id="PTHR43280">
    <property type="entry name" value="ARAC-FAMILY TRANSCRIPTIONAL REGULATOR"/>
    <property type="match status" value="1"/>
</dbReference>
<organism evidence="5 6">
    <name type="scientific">Clostridium thermosuccinogenes</name>
    <dbReference type="NCBI Taxonomy" id="84032"/>
    <lineage>
        <taxon>Bacteria</taxon>
        <taxon>Bacillati</taxon>
        <taxon>Bacillota</taxon>
        <taxon>Clostridia</taxon>
        <taxon>Eubacteriales</taxon>
        <taxon>Clostridiaceae</taxon>
        <taxon>Clostridium</taxon>
    </lineage>
</organism>
<evidence type="ECO:0000256" key="2">
    <source>
        <dbReference type="ARBA" id="ARBA00023125"/>
    </source>
</evidence>
<evidence type="ECO:0000256" key="3">
    <source>
        <dbReference type="ARBA" id="ARBA00023163"/>
    </source>
</evidence>
<dbReference type="InterPro" id="IPR009057">
    <property type="entry name" value="Homeodomain-like_sf"/>
</dbReference>
<dbReference type="EMBL" id="NIOJ01000018">
    <property type="protein sequence ID" value="PNT99486.1"/>
    <property type="molecule type" value="Genomic_DNA"/>
</dbReference>
<dbReference type="PRINTS" id="PR00032">
    <property type="entry name" value="HTHARAC"/>
</dbReference>
<reference evidence="5 6" key="1">
    <citation type="submission" date="2017-06" db="EMBL/GenBank/DDBJ databases">
        <title>Investigating the central metabolism of Clostridium thermosuccinogenes.</title>
        <authorList>
            <person name="Koendjbiharie J.G."/>
            <person name="van Kranenburg R."/>
        </authorList>
    </citation>
    <scope>NUCLEOTIDE SEQUENCE [LARGE SCALE GENOMIC DNA]</scope>
    <source>
        <strain evidence="5 6">DSM 5806</strain>
    </source>
</reference>
<dbReference type="InterPro" id="IPR018060">
    <property type="entry name" value="HTH_AraC"/>
</dbReference>
<keyword evidence="3" id="KW-0804">Transcription</keyword>
<dbReference type="SUPFAM" id="SSF46689">
    <property type="entry name" value="Homeodomain-like"/>
    <property type="match status" value="2"/>
</dbReference>
<dbReference type="InterPro" id="IPR020449">
    <property type="entry name" value="Tscrpt_reg_AraC-type_HTH"/>
</dbReference>
<evidence type="ECO:0000259" key="4">
    <source>
        <dbReference type="PROSITE" id="PS01124"/>
    </source>
</evidence>
<keyword evidence="1" id="KW-0805">Transcription regulation</keyword>
<sequence length="292" mass="32982">MSNDNIFFKSRPLPDEEFLPTMSLFECPQMYITISNKNFSFASKGSHAHDGYEFIISNSYMPHLGVDSKSFCCSKNEILAINPGQQHGPLDRIDNAYFHGAMVSRKLMEETAYSIYGKSNVQFKNEVSAASSLLRNLMGMFVSEAKMPQAGTSIILTSLSCHIAALLLRELKSNMPCTEKLINSIEARRIKGVIDYMNESYNIDCSIEDLSSVAGLSSYHFIRVFKNNTGKTPYEYLIDLRIEKAKQLLADKNYTVTDVCLECGFNNPSHFTRLFKNKTGITPTYFRSIILK</sequence>
<dbReference type="GO" id="GO:0003700">
    <property type="term" value="F:DNA-binding transcription factor activity"/>
    <property type="evidence" value="ECO:0007669"/>
    <property type="project" value="InterPro"/>
</dbReference>
<accession>A0A2K2F4X6</accession>
<dbReference type="Pfam" id="PF12833">
    <property type="entry name" value="HTH_18"/>
    <property type="match status" value="1"/>
</dbReference>
<name>A0A2K2F4X6_9CLOT</name>